<proteinExistence type="predicted"/>
<dbReference type="EMBL" id="GBRH01166046">
    <property type="protein sequence ID" value="JAE31850.1"/>
    <property type="molecule type" value="Transcribed_RNA"/>
</dbReference>
<evidence type="ECO:0000313" key="1">
    <source>
        <dbReference type="EMBL" id="JAE31850.1"/>
    </source>
</evidence>
<dbReference type="AlphaFoldDB" id="A0A0A9H3R2"/>
<accession>A0A0A9H3R2</accession>
<reference evidence="1" key="1">
    <citation type="submission" date="2014-09" db="EMBL/GenBank/DDBJ databases">
        <authorList>
            <person name="Magalhaes I.L.F."/>
            <person name="Oliveira U."/>
            <person name="Santos F.R."/>
            <person name="Vidigal T.H.D.A."/>
            <person name="Brescovit A.D."/>
            <person name="Santos A.J."/>
        </authorList>
    </citation>
    <scope>NUCLEOTIDE SEQUENCE</scope>
    <source>
        <tissue evidence="1">Shoot tissue taken approximately 20 cm above the soil surface</tissue>
    </source>
</reference>
<protein>
    <submittedName>
        <fullName evidence="1">Uncharacterized protein</fullName>
    </submittedName>
</protein>
<sequence>MDFATCMSFTMFRLRPRVIRVEPVNPCQ</sequence>
<reference evidence="1" key="2">
    <citation type="journal article" date="2015" name="Data Brief">
        <title>Shoot transcriptome of the giant reed, Arundo donax.</title>
        <authorList>
            <person name="Barrero R.A."/>
            <person name="Guerrero F.D."/>
            <person name="Moolhuijzen P."/>
            <person name="Goolsby J.A."/>
            <person name="Tidwell J."/>
            <person name="Bellgard S.E."/>
            <person name="Bellgard M.I."/>
        </authorList>
    </citation>
    <scope>NUCLEOTIDE SEQUENCE</scope>
    <source>
        <tissue evidence="1">Shoot tissue taken approximately 20 cm above the soil surface</tissue>
    </source>
</reference>
<organism evidence="1">
    <name type="scientific">Arundo donax</name>
    <name type="common">Giant reed</name>
    <name type="synonym">Donax arundinaceus</name>
    <dbReference type="NCBI Taxonomy" id="35708"/>
    <lineage>
        <taxon>Eukaryota</taxon>
        <taxon>Viridiplantae</taxon>
        <taxon>Streptophyta</taxon>
        <taxon>Embryophyta</taxon>
        <taxon>Tracheophyta</taxon>
        <taxon>Spermatophyta</taxon>
        <taxon>Magnoliopsida</taxon>
        <taxon>Liliopsida</taxon>
        <taxon>Poales</taxon>
        <taxon>Poaceae</taxon>
        <taxon>PACMAD clade</taxon>
        <taxon>Arundinoideae</taxon>
        <taxon>Arundineae</taxon>
        <taxon>Arundo</taxon>
    </lineage>
</organism>
<name>A0A0A9H3R2_ARUDO</name>